<feature type="region of interest" description="Disordered" evidence="1">
    <location>
        <begin position="183"/>
        <end position="205"/>
    </location>
</feature>
<evidence type="ECO:0000259" key="4">
    <source>
        <dbReference type="Pfam" id="PF24626"/>
    </source>
</evidence>
<dbReference type="AlphaFoldDB" id="A0A699HNH7"/>
<feature type="compositionally biased region" description="Gly residues" evidence="1">
    <location>
        <begin position="345"/>
        <end position="365"/>
    </location>
</feature>
<dbReference type="CDD" id="cd00303">
    <property type="entry name" value="retropepsin_like"/>
    <property type="match status" value="1"/>
</dbReference>
<keyword evidence="5" id="KW-0695">RNA-directed DNA polymerase</keyword>
<dbReference type="InterPro" id="IPR056924">
    <property type="entry name" value="SH3_Tf2-1"/>
</dbReference>
<feature type="domain" description="Retrotransposon gag" evidence="2">
    <location>
        <begin position="398"/>
        <end position="496"/>
    </location>
</feature>
<feature type="region of interest" description="Disordered" evidence="1">
    <location>
        <begin position="319"/>
        <end position="368"/>
    </location>
</feature>
<feature type="domain" description="Integrase zinc-binding" evidence="3">
    <location>
        <begin position="773"/>
        <end position="828"/>
    </location>
</feature>
<reference evidence="5" key="1">
    <citation type="journal article" date="2019" name="Sci. Rep.">
        <title>Draft genome of Tanacetum cinerariifolium, the natural source of mosquito coil.</title>
        <authorList>
            <person name="Yamashiro T."/>
            <person name="Shiraishi A."/>
            <person name="Satake H."/>
            <person name="Nakayama K."/>
        </authorList>
    </citation>
    <scope>NUCLEOTIDE SEQUENCE</scope>
</reference>
<dbReference type="PANTHER" id="PTHR46148:SF59">
    <property type="entry name" value="NUCLEOTIDYLTRANSFERASE, RIBONUCLEASE H"/>
    <property type="match status" value="1"/>
</dbReference>
<dbReference type="Pfam" id="PF08284">
    <property type="entry name" value="RVP_2"/>
    <property type="match status" value="1"/>
</dbReference>
<feature type="domain" description="Tf2-1-like SH3-like" evidence="4">
    <location>
        <begin position="933"/>
        <end position="980"/>
    </location>
</feature>
<dbReference type="Pfam" id="PF24626">
    <property type="entry name" value="SH3_Tf2-1"/>
    <property type="match status" value="1"/>
</dbReference>
<dbReference type="Gene3D" id="1.10.340.70">
    <property type="match status" value="1"/>
</dbReference>
<proteinExistence type="predicted"/>
<dbReference type="InterPro" id="IPR041588">
    <property type="entry name" value="Integrase_H2C2"/>
</dbReference>
<evidence type="ECO:0000313" key="5">
    <source>
        <dbReference type="EMBL" id="GEY59068.1"/>
    </source>
</evidence>
<name>A0A699HNH7_TANCI</name>
<keyword evidence="5" id="KW-0548">Nucleotidyltransferase</keyword>
<dbReference type="Pfam" id="PF03732">
    <property type="entry name" value="Retrotrans_gag"/>
    <property type="match status" value="1"/>
</dbReference>
<protein>
    <submittedName>
        <fullName evidence="5">Putative reverse transcriptase domain-containing protein</fullName>
    </submittedName>
</protein>
<dbReference type="GO" id="GO:0003964">
    <property type="term" value="F:RNA-directed DNA polymerase activity"/>
    <property type="evidence" value="ECO:0007669"/>
    <property type="project" value="UniProtKB-KW"/>
</dbReference>
<organism evidence="5">
    <name type="scientific">Tanacetum cinerariifolium</name>
    <name type="common">Dalmatian daisy</name>
    <name type="synonym">Chrysanthemum cinerariifolium</name>
    <dbReference type="NCBI Taxonomy" id="118510"/>
    <lineage>
        <taxon>Eukaryota</taxon>
        <taxon>Viridiplantae</taxon>
        <taxon>Streptophyta</taxon>
        <taxon>Embryophyta</taxon>
        <taxon>Tracheophyta</taxon>
        <taxon>Spermatophyta</taxon>
        <taxon>Magnoliopsida</taxon>
        <taxon>eudicotyledons</taxon>
        <taxon>Gunneridae</taxon>
        <taxon>Pentapetalae</taxon>
        <taxon>asterids</taxon>
        <taxon>campanulids</taxon>
        <taxon>Asterales</taxon>
        <taxon>Asteraceae</taxon>
        <taxon>Asteroideae</taxon>
        <taxon>Anthemideae</taxon>
        <taxon>Anthemidinae</taxon>
        <taxon>Tanacetum</taxon>
    </lineage>
</organism>
<dbReference type="Gene3D" id="2.40.70.10">
    <property type="entry name" value="Acid Proteases"/>
    <property type="match status" value="1"/>
</dbReference>
<evidence type="ECO:0000256" key="1">
    <source>
        <dbReference type="SAM" id="MobiDB-lite"/>
    </source>
</evidence>
<sequence length="1063" mass="122494">MNTIAHWRNTVTSHRLSSSEYPIAPIVSSPGTRRPPVTLVRPEEAVPISRLDYPLVRAPRCSEAFCHWCVAPLSTFYPPTTLESSSGDSLERPRHSSLLFARPSFKRCRSLADSVPSSTPVTGSLASTRTDLLPPQRWLFLMEMLLKIRLRLTLGMIGRSLRPVCEIRLLRIDPRSVPRIDGEIVEPVGGDSSSSSSTRDGTVKSVEDMPVDLDNSIRDFYHHMSEVRVDRIVRIETTQRQLEAYLMIASGERASMAKSIRSLRSKNLKIRDDRDDLWRSLRRTTINTRSGMTPATIEEMINRRVTKALEAHEINRNLGIKNLNGNDNDGNGNGNGNGNRVNDNGYGGNGNRNRGNGNGQGGNRNGDGRGTDVGLIRWCEKMETVFHISNCSERYQVKYATCTLLDSALTWWNSHKRTVRTNAAYALSWRELMKLMTKVYCPRNEIQKMETELWNLTVKNNDMATYTQRFQELTMMYTKMVPEEEDRVEKFIGGLPDNILGNVIATEPTRLQDVVRITNNLTDKKLNGYAVKNAEFKRRFDTNHRDNHVSYAIELADGRTSETSTMLRGCTLRLLGHPFNIDLMPIDLGIVDVIIGMDWLAKNYAVIVCDEKIVRISCGNEILIVQGDKSDEKRSMLSIISCVKSHKYMEKGYQQLLMHVMVKENKDKLEEKQLEDVPTVRDFLKVFPEDLPELPPKQKHILDQKELNMRQRRWLELLSDYDCEIRYHPGKRNARKEENYKTKYLCGRIKKLESRADKTLCLRNRSWVPCLGDLRTLIMHESHKSKYSIHHVSDKMYQDLEKLYWWPNMKVDIATYVDKCMTCAKVKAEYMKPKGERIDVETNETVPKGGSLKIWSAGFYHLRPGRINAAPFEALYGCICWSHVYWAEVGDVKLTGSEIIRETIKKIIQIKHRLQDSHDRQMSYADKRHKPLEFQGKLNPRYIRPFKILAKVGMVAYRLELLKKLSRVHSTFHVSNIKKCLSEEPLAIPLDEIHIDNKLNFIEEPVEIMDREVKRLKQSRIPIVKVRWNSRGGLEYIWEREDQMQKKYPHLFANPKSVSQATS</sequence>
<dbReference type="EMBL" id="BKCJ010191592">
    <property type="protein sequence ID" value="GEY59068.1"/>
    <property type="molecule type" value="Genomic_DNA"/>
</dbReference>
<evidence type="ECO:0000259" key="3">
    <source>
        <dbReference type="Pfam" id="PF17921"/>
    </source>
</evidence>
<gene>
    <name evidence="5" type="ORF">Tci_431042</name>
</gene>
<comment type="caution">
    <text evidence="5">The sequence shown here is derived from an EMBL/GenBank/DDBJ whole genome shotgun (WGS) entry which is preliminary data.</text>
</comment>
<dbReference type="InterPro" id="IPR005162">
    <property type="entry name" value="Retrotrans_gag_dom"/>
</dbReference>
<dbReference type="Pfam" id="PF17921">
    <property type="entry name" value="Integrase_H2C2"/>
    <property type="match status" value="1"/>
</dbReference>
<accession>A0A699HNH7</accession>
<dbReference type="InterPro" id="IPR021109">
    <property type="entry name" value="Peptidase_aspartic_dom_sf"/>
</dbReference>
<keyword evidence="5" id="KW-0808">Transferase</keyword>
<dbReference type="PANTHER" id="PTHR46148">
    <property type="entry name" value="CHROMO DOMAIN-CONTAINING PROTEIN"/>
    <property type="match status" value="1"/>
</dbReference>
<evidence type="ECO:0000259" key="2">
    <source>
        <dbReference type="Pfam" id="PF03732"/>
    </source>
</evidence>